<dbReference type="InterPro" id="IPR017853">
    <property type="entry name" value="GH"/>
</dbReference>
<keyword evidence="1" id="KW-0732">Signal</keyword>
<name>A0A1Y2FNR2_PROLT</name>
<dbReference type="PANTHER" id="PTHR34154:SF3">
    <property type="entry name" value="ALKALI-SENSITIVE LINKAGE PROTEIN 1"/>
    <property type="match status" value="1"/>
</dbReference>
<dbReference type="OrthoDB" id="43654at2759"/>
<dbReference type="RefSeq" id="XP_040727051.1">
    <property type="nucleotide sequence ID" value="XM_040868770.1"/>
</dbReference>
<feature type="domain" description="Asl1-like glycosyl hydrolase catalytic" evidence="2">
    <location>
        <begin position="33"/>
        <end position="255"/>
    </location>
</feature>
<evidence type="ECO:0000259" key="2">
    <source>
        <dbReference type="Pfam" id="PF11790"/>
    </source>
</evidence>
<dbReference type="GO" id="GO:0009277">
    <property type="term" value="C:fungal-type cell wall"/>
    <property type="evidence" value="ECO:0007669"/>
    <property type="project" value="TreeGrafter"/>
</dbReference>
<evidence type="ECO:0000313" key="3">
    <source>
        <dbReference type="EMBL" id="ORY85569.1"/>
    </source>
</evidence>
<dbReference type="Proteomes" id="UP000193685">
    <property type="component" value="Unassembled WGS sequence"/>
</dbReference>
<dbReference type="EMBL" id="MCFI01000004">
    <property type="protein sequence ID" value="ORY85569.1"/>
    <property type="molecule type" value="Genomic_DNA"/>
</dbReference>
<dbReference type="Pfam" id="PF11790">
    <property type="entry name" value="Glyco_hydro_cc"/>
    <property type="match status" value="1"/>
</dbReference>
<keyword evidence="3" id="KW-0378">Hydrolase</keyword>
<organism evidence="3 4">
    <name type="scientific">Protomyces lactucae-debilis</name>
    <dbReference type="NCBI Taxonomy" id="2754530"/>
    <lineage>
        <taxon>Eukaryota</taxon>
        <taxon>Fungi</taxon>
        <taxon>Dikarya</taxon>
        <taxon>Ascomycota</taxon>
        <taxon>Taphrinomycotina</taxon>
        <taxon>Taphrinomycetes</taxon>
        <taxon>Taphrinales</taxon>
        <taxon>Protomycetaceae</taxon>
        <taxon>Protomyces</taxon>
    </lineage>
</organism>
<sequence>MHVLACITALAYAVEAAGKRGLVGVTTATSAIDNAVFIKSNQLSWVYTYGVSPPSGAQLGSLPFVPQQWGGYGVSSFTSAVSAQNLKEKYVLSFNEPDGVGHGQANMQPQAAAQAWKTAIQPLKAQGFKLGSPGVTGAPSGMVWMKEFMGNCTGCSIDFLALHWYGNYDGLVSHLNNYRTNFPNLNIWITELALPDNDASTTLKMMQDTLTYLDNATFVDRYTWFGSFRSSQSNVGPNAAFLDANGKLTQLGSTYLGLSSQAVSASSTSSTSSASQVANSFKLLLVLAACATTFL</sequence>
<dbReference type="InterPro" id="IPR024655">
    <property type="entry name" value="Asl1_glyco_hydro_catalytic"/>
</dbReference>
<dbReference type="AlphaFoldDB" id="A0A1Y2FNR2"/>
<accession>A0A1Y2FNR2</accession>
<proteinExistence type="predicted"/>
<dbReference type="PANTHER" id="PTHR34154">
    <property type="entry name" value="ALKALI-SENSITIVE LINKAGE PROTEIN 1"/>
    <property type="match status" value="1"/>
</dbReference>
<keyword evidence="4" id="KW-1185">Reference proteome</keyword>
<feature type="chain" id="PRO_5013345124" evidence="1">
    <location>
        <begin position="17"/>
        <end position="295"/>
    </location>
</feature>
<dbReference type="GeneID" id="63785369"/>
<evidence type="ECO:0000313" key="4">
    <source>
        <dbReference type="Proteomes" id="UP000193685"/>
    </source>
</evidence>
<evidence type="ECO:0000256" key="1">
    <source>
        <dbReference type="SAM" id="SignalP"/>
    </source>
</evidence>
<comment type="caution">
    <text evidence="3">The sequence shown here is derived from an EMBL/GenBank/DDBJ whole genome shotgun (WGS) entry which is preliminary data.</text>
</comment>
<dbReference type="SUPFAM" id="SSF51445">
    <property type="entry name" value="(Trans)glycosidases"/>
    <property type="match status" value="1"/>
</dbReference>
<dbReference type="OMA" id="WYDINST"/>
<dbReference type="GO" id="GO:0071966">
    <property type="term" value="P:fungal-type cell wall polysaccharide metabolic process"/>
    <property type="evidence" value="ECO:0007669"/>
    <property type="project" value="TreeGrafter"/>
</dbReference>
<dbReference type="GO" id="GO:0016787">
    <property type="term" value="F:hydrolase activity"/>
    <property type="evidence" value="ECO:0007669"/>
    <property type="project" value="UniProtKB-KW"/>
</dbReference>
<protein>
    <submittedName>
        <fullName evidence="3">Glycosyl hydrolase catalytic core-domain-containing protein</fullName>
    </submittedName>
</protein>
<dbReference type="Gene3D" id="3.20.20.80">
    <property type="entry name" value="Glycosidases"/>
    <property type="match status" value="1"/>
</dbReference>
<feature type="signal peptide" evidence="1">
    <location>
        <begin position="1"/>
        <end position="16"/>
    </location>
</feature>
<reference evidence="3 4" key="1">
    <citation type="submission" date="2016-07" db="EMBL/GenBank/DDBJ databases">
        <title>Pervasive Adenine N6-methylation of Active Genes in Fungi.</title>
        <authorList>
            <consortium name="DOE Joint Genome Institute"/>
            <person name="Mondo S.J."/>
            <person name="Dannebaum R.O."/>
            <person name="Kuo R.C."/>
            <person name="Labutti K."/>
            <person name="Haridas S."/>
            <person name="Kuo A."/>
            <person name="Salamov A."/>
            <person name="Ahrendt S.R."/>
            <person name="Lipzen A."/>
            <person name="Sullivan W."/>
            <person name="Andreopoulos W.B."/>
            <person name="Clum A."/>
            <person name="Lindquist E."/>
            <person name="Daum C."/>
            <person name="Ramamoorthy G.K."/>
            <person name="Gryganskyi A."/>
            <person name="Culley D."/>
            <person name="Magnuson J.K."/>
            <person name="James T.Y."/>
            <person name="O'Malley M.A."/>
            <person name="Stajich J.E."/>
            <person name="Spatafora J.W."/>
            <person name="Visel A."/>
            <person name="Grigoriev I.V."/>
        </authorList>
    </citation>
    <scope>NUCLEOTIDE SEQUENCE [LARGE SCALE GENOMIC DNA]</scope>
    <source>
        <strain evidence="3 4">12-1054</strain>
    </source>
</reference>
<gene>
    <name evidence="3" type="ORF">BCR37DRAFT_377248</name>
</gene>
<dbReference type="InterPro" id="IPR053183">
    <property type="entry name" value="ASL1"/>
</dbReference>